<dbReference type="Proteomes" id="UP001497382">
    <property type="component" value="Unassembled WGS sequence"/>
</dbReference>
<evidence type="ECO:0000256" key="1">
    <source>
        <dbReference type="SAM" id="MobiDB-lite"/>
    </source>
</evidence>
<feature type="region of interest" description="Disordered" evidence="1">
    <location>
        <begin position="32"/>
        <end position="57"/>
    </location>
</feature>
<dbReference type="SUPFAM" id="SSF50998">
    <property type="entry name" value="Quinoprotein alcohol dehydrogenase-like"/>
    <property type="match status" value="1"/>
</dbReference>
<accession>A0AAV1ZGX7</accession>
<dbReference type="InterPro" id="IPR011047">
    <property type="entry name" value="Quinoprotein_ADH-like_sf"/>
</dbReference>
<gene>
    <name evidence="3" type="ORF">LARSCL_LOCUS5437</name>
</gene>
<evidence type="ECO:0000313" key="4">
    <source>
        <dbReference type="Proteomes" id="UP001497382"/>
    </source>
</evidence>
<keyword evidence="2" id="KW-0472">Membrane</keyword>
<sequence length="632" mass="69627">MPRQNAARSMSLTSQESYSAVIIADMVAEVQSPPENPDIVKGRKNSSKLENGVDVSSSAGKKVEVNLGYDGQTDTTKPAVVNVDLMDSNRANGTDISKGVILNAQFGSLNKKADNLITEKSIEMNNALPAQASDAKKESKVSTDFKHMSGPRKVAFIFSFLPSIMFVLCFAVILPCEKKLPCIQEMWSLTLNDTEITTRLQLSSEKLFYSYVNGVSGSNGVISLDVESGNQAWNSSVSYVPHLKGCGKLVETSSEACLVTGRSGLFELLNASSGVTLRQLNINSTDNPPMFRYDPVLLPDCLGDGISEYGFAVSHNEIKVVYQGYISSSVSVSSCDTEPEKLTPWTSKNNKTDLIFICRKDGKDQLIRMPQKIWCTYKKEGTGETETSVLETGATGSLDGATLLPTPRGLIVWERDELTLFDFSGEKNWTVSSELHFNLNRFLLHGKFSDTGSQIALFSNNADSALLVSLLDFETGVMTWNKTIQNSEIFDIALLKGEKKDFVLLQQRKVERDLKAEAVSHLSEVPTTIISLLSEDAVVSEADAPKTTLVDEAIFMELGSNYYQMVDEKRTKYDEGKSYKSSLTVVPRPNNEIAIVTLKQSEIKFPHTLLRSISVSNWDISLTENRQCSWSA</sequence>
<dbReference type="AlphaFoldDB" id="A0AAV1ZGX7"/>
<keyword evidence="2" id="KW-1133">Transmembrane helix</keyword>
<feature type="transmembrane region" description="Helical" evidence="2">
    <location>
        <begin position="154"/>
        <end position="174"/>
    </location>
</feature>
<dbReference type="EMBL" id="CAXIEN010000050">
    <property type="protein sequence ID" value="CAL1270682.1"/>
    <property type="molecule type" value="Genomic_DNA"/>
</dbReference>
<evidence type="ECO:0000256" key="2">
    <source>
        <dbReference type="SAM" id="Phobius"/>
    </source>
</evidence>
<evidence type="ECO:0000313" key="3">
    <source>
        <dbReference type="EMBL" id="CAL1270682.1"/>
    </source>
</evidence>
<reference evidence="3 4" key="1">
    <citation type="submission" date="2024-04" db="EMBL/GenBank/DDBJ databases">
        <authorList>
            <person name="Rising A."/>
            <person name="Reimegard J."/>
            <person name="Sonavane S."/>
            <person name="Akerstrom W."/>
            <person name="Nylinder S."/>
            <person name="Hedman E."/>
            <person name="Kallberg Y."/>
        </authorList>
    </citation>
    <scope>NUCLEOTIDE SEQUENCE [LARGE SCALE GENOMIC DNA]</scope>
</reference>
<proteinExistence type="predicted"/>
<protein>
    <submittedName>
        <fullName evidence="3">Uncharacterized protein</fullName>
    </submittedName>
</protein>
<organism evidence="3 4">
    <name type="scientific">Larinioides sclopetarius</name>
    <dbReference type="NCBI Taxonomy" id="280406"/>
    <lineage>
        <taxon>Eukaryota</taxon>
        <taxon>Metazoa</taxon>
        <taxon>Ecdysozoa</taxon>
        <taxon>Arthropoda</taxon>
        <taxon>Chelicerata</taxon>
        <taxon>Arachnida</taxon>
        <taxon>Araneae</taxon>
        <taxon>Araneomorphae</taxon>
        <taxon>Entelegynae</taxon>
        <taxon>Araneoidea</taxon>
        <taxon>Araneidae</taxon>
        <taxon>Larinioides</taxon>
    </lineage>
</organism>
<name>A0AAV1ZGX7_9ARAC</name>
<keyword evidence="4" id="KW-1185">Reference proteome</keyword>
<comment type="caution">
    <text evidence="3">The sequence shown here is derived from an EMBL/GenBank/DDBJ whole genome shotgun (WGS) entry which is preliminary data.</text>
</comment>
<keyword evidence="2" id="KW-0812">Transmembrane</keyword>